<evidence type="ECO:0000313" key="1">
    <source>
        <dbReference type="EMBL" id="CUU83452.1"/>
    </source>
</evidence>
<dbReference type="RefSeq" id="WP_059435239.1">
    <property type="nucleotide sequence ID" value="NZ_FAVB01000003.1"/>
</dbReference>
<evidence type="ECO:0000313" key="2">
    <source>
        <dbReference type="Proteomes" id="UP000052237"/>
    </source>
</evidence>
<gene>
    <name evidence="1" type="ORF">ERS686654_01418</name>
</gene>
<name>A0A0S4SAP5_CAMHY</name>
<reference evidence="1 2" key="1">
    <citation type="submission" date="2015-11" db="EMBL/GenBank/DDBJ databases">
        <authorList>
            <consortium name="Pathogen Informatics"/>
        </authorList>
    </citation>
    <scope>NUCLEOTIDE SEQUENCE [LARGE SCALE GENOMIC DNA]</scope>
    <source>
        <strain evidence="1 2">006A-0059</strain>
    </source>
</reference>
<dbReference type="AlphaFoldDB" id="A0A0S4SAP5"/>
<protein>
    <recommendedName>
        <fullName evidence="3">Transcriptional regulator</fullName>
    </recommendedName>
</protein>
<sequence length="77" mass="8618">MENLVKDTAKKLNLTYKELGELIGYSESALKAASSSGNISEQLTKSLELLLKNQELQLQNNEFTELKATIKKFINSL</sequence>
<keyword evidence="2" id="KW-1185">Reference proteome</keyword>
<accession>A0A0S4SAP5</accession>
<dbReference type="EMBL" id="FAVB01000003">
    <property type="protein sequence ID" value="CUU83452.1"/>
    <property type="molecule type" value="Genomic_DNA"/>
</dbReference>
<dbReference type="Proteomes" id="UP000052237">
    <property type="component" value="Unassembled WGS sequence"/>
</dbReference>
<comment type="caution">
    <text evidence="1">The sequence shown here is derived from an EMBL/GenBank/DDBJ whole genome shotgun (WGS) entry which is preliminary data.</text>
</comment>
<evidence type="ECO:0008006" key="3">
    <source>
        <dbReference type="Google" id="ProtNLM"/>
    </source>
</evidence>
<proteinExistence type="predicted"/>
<organism evidence="1 2">
    <name type="scientific">Campylobacter hyointestinalis subsp. hyointestinalis</name>
    <dbReference type="NCBI Taxonomy" id="91352"/>
    <lineage>
        <taxon>Bacteria</taxon>
        <taxon>Pseudomonadati</taxon>
        <taxon>Campylobacterota</taxon>
        <taxon>Epsilonproteobacteria</taxon>
        <taxon>Campylobacterales</taxon>
        <taxon>Campylobacteraceae</taxon>
        <taxon>Campylobacter</taxon>
    </lineage>
</organism>